<feature type="region of interest" description="Disordered" evidence="1">
    <location>
        <begin position="114"/>
        <end position="155"/>
    </location>
</feature>
<feature type="region of interest" description="Disordered" evidence="1">
    <location>
        <begin position="1"/>
        <end position="30"/>
    </location>
</feature>
<keyword evidence="3" id="KW-1185">Reference proteome</keyword>
<protein>
    <submittedName>
        <fullName evidence="2">Uncharacterized protein</fullName>
    </submittedName>
</protein>
<dbReference type="AlphaFoldDB" id="A0A5C3F7S1"/>
<feature type="region of interest" description="Disordered" evidence="1">
    <location>
        <begin position="69"/>
        <end position="90"/>
    </location>
</feature>
<evidence type="ECO:0000256" key="1">
    <source>
        <dbReference type="SAM" id="MobiDB-lite"/>
    </source>
</evidence>
<accession>A0A5C3F7S1</accession>
<proteinExistence type="predicted"/>
<evidence type="ECO:0000313" key="3">
    <source>
        <dbReference type="Proteomes" id="UP000323386"/>
    </source>
</evidence>
<organism evidence="2 3">
    <name type="scientific">Pseudozyma flocculosa</name>
    <dbReference type="NCBI Taxonomy" id="84751"/>
    <lineage>
        <taxon>Eukaryota</taxon>
        <taxon>Fungi</taxon>
        <taxon>Dikarya</taxon>
        <taxon>Basidiomycota</taxon>
        <taxon>Ustilaginomycotina</taxon>
        <taxon>Ustilaginomycetes</taxon>
        <taxon>Ustilaginales</taxon>
        <taxon>Ustilaginaceae</taxon>
        <taxon>Pseudozyma</taxon>
    </lineage>
</organism>
<reference evidence="2 3" key="1">
    <citation type="submission" date="2018-03" db="EMBL/GenBank/DDBJ databases">
        <authorList>
            <person name="Guldener U."/>
        </authorList>
    </citation>
    <scope>NUCLEOTIDE SEQUENCE [LARGE SCALE GENOMIC DNA]</scope>
    <source>
        <strain evidence="2 3">DAOM196992</strain>
    </source>
</reference>
<dbReference type="Proteomes" id="UP000323386">
    <property type="component" value="Unassembled WGS sequence"/>
</dbReference>
<gene>
    <name evidence="2" type="ORF">PSFLO_06036</name>
</gene>
<dbReference type="EMBL" id="OOIP01000020">
    <property type="protein sequence ID" value="SPO40554.1"/>
    <property type="molecule type" value="Genomic_DNA"/>
</dbReference>
<evidence type="ECO:0000313" key="2">
    <source>
        <dbReference type="EMBL" id="SPO40554.1"/>
    </source>
</evidence>
<name>A0A5C3F7S1_9BASI</name>
<sequence length="155" mass="16484">MNASHHVHPRGAASKRSACPSDAFSHQSSVGLGRSTIGLLPAPEEWQLSTARPASIPVLPVPASRCTPGPTVRLRGRASASRGIDVSGGHRLAPIRMREAQPNKGGGEHRVLRGEAKEDEVADRPCCIAPRVDQGRRVDAPRTLSGSGLRPIRCR</sequence>